<name>K0R697_THAOC</name>
<gene>
    <name evidence="2" type="ORF">THAOC_32316</name>
</gene>
<accession>K0R697</accession>
<evidence type="ECO:0000256" key="1">
    <source>
        <dbReference type="SAM" id="Phobius"/>
    </source>
</evidence>
<feature type="transmembrane region" description="Helical" evidence="1">
    <location>
        <begin position="159"/>
        <end position="179"/>
    </location>
</feature>
<comment type="caution">
    <text evidence="2">The sequence shown here is derived from an EMBL/GenBank/DDBJ whole genome shotgun (WGS) entry which is preliminary data.</text>
</comment>
<keyword evidence="3" id="KW-1185">Reference proteome</keyword>
<keyword evidence="1" id="KW-0472">Membrane</keyword>
<keyword evidence="1" id="KW-0812">Transmembrane</keyword>
<reference evidence="2 3" key="1">
    <citation type="journal article" date="2012" name="Genome Biol.">
        <title>Genome and low-iron response of an oceanic diatom adapted to chronic iron limitation.</title>
        <authorList>
            <person name="Lommer M."/>
            <person name="Specht M."/>
            <person name="Roy A.S."/>
            <person name="Kraemer L."/>
            <person name="Andreson R."/>
            <person name="Gutowska M.A."/>
            <person name="Wolf J."/>
            <person name="Bergner S.V."/>
            <person name="Schilhabel M.B."/>
            <person name="Klostermeier U.C."/>
            <person name="Beiko R.G."/>
            <person name="Rosenstiel P."/>
            <person name="Hippler M."/>
            <person name="Laroche J."/>
        </authorList>
    </citation>
    <scope>NUCLEOTIDE SEQUENCE [LARGE SCALE GENOMIC DNA]</scope>
    <source>
        <strain evidence="2 3">CCMP1005</strain>
    </source>
</reference>
<keyword evidence="1" id="KW-1133">Transmembrane helix</keyword>
<protein>
    <submittedName>
        <fullName evidence="2">Uncharacterized protein</fullName>
    </submittedName>
</protein>
<proteinExistence type="predicted"/>
<evidence type="ECO:0000313" key="3">
    <source>
        <dbReference type="Proteomes" id="UP000266841"/>
    </source>
</evidence>
<dbReference type="Proteomes" id="UP000266841">
    <property type="component" value="Unassembled WGS sequence"/>
</dbReference>
<dbReference type="AlphaFoldDB" id="K0R697"/>
<dbReference type="EMBL" id="AGNL01045359">
    <property type="protein sequence ID" value="EJK48853.1"/>
    <property type="molecule type" value="Genomic_DNA"/>
</dbReference>
<evidence type="ECO:0000313" key="2">
    <source>
        <dbReference type="EMBL" id="EJK48853.1"/>
    </source>
</evidence>
<organism evidence="2 3">
    <name type="scientific">Thalassiosira oceanica</name>
    <name type="common">Marine diatom</name>
    <dbReference type="NCBI Taxonomy" id="159749"/>
    <lineage>
        <taxon>Eukaryota</taxon>
        <taxon>Sar</taxon>
        <taxon>Stramenopiles</taxon>
        <taxon>Ochrophyta</taxon>
        <taxon>Bacillariophyta</taxon>
        <taxon>Coscinodiscophyceae</taxon>
        <taxon>Thalassiosirophycidae</taxon>
        <taxon>Thalassiosirales</taxon>
        <taxon>Thalassiosiraceae</taxon>
        <taxon>Thalassiosira</taxon>
    </lineage>
</organism>
<sequence>MNRSSVKPQALSRVKCVSASARGKGRPTNDIGVDGSRLLGDCAAADVGSFDEPETLIPRRFRTRFWESTNSPSLIRTVIVMCLLYRRDRAEQVPLGVLQRSFRSRPKSCASPVVRQLSNFSRIMKTSAGVGETVIGGITTRKEPGSHEIRKGTYLWTRIYSFMLLLLLLLLLLSSSQGWRAWEEMLKREHFSLPPA</sequence>